<dbReference type="AlphaFoldDB" id="T0CXM0"/>
<evidence type="ECO:0000256" key="3">
    <source>
        <dbReference type="ARBA" id="ARBA00022989"/>
    </source>
</evidence>
<dbReference type="Proteomes" id="UP000829401">
    <property type="component" value="Chromosome"/>
</dbReference>
<accession>T0CXM0</accession>
<evidence type="ECO:0000313" key="5">
    <source>
        <dbReference type="EMBL" id="UNO49629.1"/>
    </source>
</evidence>
<keyword evidence="2" id="KW-0812">Transmembrane</keyword>
<dbReference type="RefSeq" id="WP_021297314.1">
    <property type="nucleotide sequence ID" value="NZ_AURB01000151.1"/>
</dbReference>
<keyword evidence="6" id="KW-1185">Reference proteome</keyword>
<dbReference type="OrthoDB" id="26941at2"/>
<proteinExistence type="predicted"/>
<dbReference type="PANTHER" id="PTHR39157">
    <property type="entry name" value="INTEGRAL MEMBRANE PROTEIN-RELATED"/>
    <property type="match status" value="1"/>
</dbReference>
<comment type="subcellular location">
    <subcellularLocation>
        <location evidence="1">Membrane</location>
        <topology evidence="1">Multi-pass membrane protein</topology>
    </subcellularLocation>
</comment>
<evidence type="ECO:0000256" key="4">
    <source>
        <dbReference type="ARBA" id="ARBA00023136"/>
    </source>
</evidence>
<reference evidence="6" key="1">
    <citation type="journal article" date="2022" name="G3 (Bethesda)">
        <title>Unveiling the complete genome sequence of Alicyclobacillus acidoterrestris DSM 3922T, a taint-producing strain.</title>
        <authorList>
            <person name="Leonardo I.C."/>
            <person name="Barreto Crespo M.T."/>
            <person name="Gaspar F.B."/>
        </authorList>
    </citation>
    <scope>NUCLEOTIDE SEQUENCE [LARGE SCALE GENOMIC DNA]</scope>
    <source>
        <strain evidence="6">DSM 3922</strain>
    </source>
</reference>
<sequence>MFTTWLRSSRYASAVLMLLRVYLGWTFLHAGWDKLTDAKSFSAAGFLIHSLQHPVLGPDNHPAYPWYNAFLHGFAIPHADVFNFLIPWGEVLVGVGLILGVLTTAAAFFAMLMNFMYMFAGSISTNPMDILIGMFIIVGGYNAGFFGGDYWLVPYLRKLTRFVHTGQANRIETASAPRL</sequence>
<keyword evidence="3" id="KW-1133">Transmembrane helix</keyword>
<accession>A0A9E7CRC1</accession>
<dbReference type="InterPro" id="IPR032808">
    <property type="entry name" value="DoxX"/>
</dbReference>
<protein>
    <submittedName>
        <fullName evidence="5">DoxX family protein</fullName>
    </submittedName>
</protein>
<dbReference type="Pfam" id="PF07681">
    <property type="entry name" value="DoxX"/>
    <property type="match status" value="1"/>
</dbReference>
<name>T0CXM0_ALIAG</name>
<evidence type="ECO:0000256" key="1">
    <source>
        <dbReference type="ARBA" id="ARBA00004141"/>
    </source>
</evidence>
<keyword evidence="4" id="KW-0472">Membrane</keyword>
<dbReference type="EMBL" id="CP080467">
    <property type="protein sequence ID" value="UNO49629.1"/>
    <property type="molecule type" value="Genomic_DNA"/>
</dbReference>
<gene>
    <name evidence="5" type="ORF">K1I37_03565</name>
</gene>
<dbReference type="eggNOG" id="COG2259">
    <property type="taxonomic scope" value="Bacteria"/>
</dbReference>
<evidence type="ECO:0000313" key="6">
    <source>
        <dbReference type="Proteomes" id="UP000829401"/>
    </source>
</evidence>
<dbReference type="KEGG" id="aaco:K1I37_03565"/>
<dbReference type="STRING" id="1356854.N007_11330"/>
<dbReference type="PANTHER" id="PTHR39157:SF1">
    <property type="entry name" value="DOXX FAMILY PROTEIN"/>
    <property type="match status" value="1"/>
</dbReference>
<organism evidence="5 6">
    <name type="scientific">Alicyclobacillus acidoterrestris (strain ATCC 49025 / DSM 3922 / CIP 106132 / NCIMB 13137 / GD3B)</name>
    <dbReference type="NCBI Taxonomy" id="1356854"/>
    <lineage>
        <taxon>Bacteria</taxon>
        <taxon>Bacillati</taxon>
        <taxon>Bacillota</taxon>
        <taxon>Bacilli</taxon>
        <taxon>Bacillales</taxon>
        <taxon>Alicyclobacillaceae</taxon>
        <taxon>Alicyclobacillus</taxon>
    </lineage>
</organism>
<evidence type="ECO:0000256" key="2">
    <source>
        <dbReference type="ARBA" id="ARBA00022692"/>
    </source>
</evidence>
<dbReference type="GO" id="GO:0016020">
    <property type="term" value="C:membrane"/>
    <property type="evidence" value="ECO:0007669"/>
    <property type="project" value="UniProtKB-SubCell"/>
</dbReference>